<dbReference type="CDD" id="cd00114">
    <property type="entry name" value="LIGANc"/>
    <property type="match status" value="1"/>
</dbReference>
<keyword evidence="7" id="KW-0227">DNA damage</keyword>
<dbReference type="Gene3D" id="6.20.10.30">
    <property type="match status" value="1"/>
</dbReference>
<comment type="catalytic activity">
    <reaction evidence="12">
        <text>NAD(+) + (deoxyribonucleotide)n-3'-hydroxyl + 5'-phospho-(deoxyribonucleotide)m = (deoxyribonucleotide)n+m + AMP + beta-nicotinamide D-nucleotide.</text>
        <dbReference type="EC" id="6.5.1.2"/>
    </reaction>
</comment>
<evidence type="ECO:0000256" key="5">
    <source>
        <dbReference type="ARBA" id="ARBA00022705"/>
    </source>
</evidence>
<dbReference type="GO" id="GO:0003911">
    <property type="term" value="F:DNA ligase (NAD+) activity"/>
    <property type="evidence" value="ECO:0007669"/>
    <property type="project" value="UniProtKB-EC"/>
</dbReference>
<dbReference type="EMBL" id="CAADRM010000095">
    <property type="protein sequence ID" value="VFU14802.1"/>
    <property type="molecule type" value="Genomic_DNA"/>
</dbReference>
<evidence type="ECO:0000256" key="6">
    <source>
        <dbReference type="ARBA" id="ARBA00022723"/>
    </source>
</evidence>
<evidence type="ECO:0000256" key="10">
    <source>
        <dbReference type="ARBA" id="ARBA00023027"/>
    </source>
</evidence>
<dbReference type="GO" id="GO:0006260">
    <property type="term" value="P:DNA replication"/>
    <property type="evidence" value="ECO:0007669"/>
    <property type="project" value="UniProtKB-KW"/>
</dbReference>
<comment type="cofactor">
    <cofactor evidence="1">
        <name>Mg(2+)</name>
        <dbReference type="ChEBI" id="CHEBI:18420"/>
    </cofactor>
</comment>
<dbReference type="Pfam" id="PF00533">
    <property type="entry name" value="BRCT"/>
    <property type="match status" value="1"/>
</dbReference>
<keyword evidence="10" id="KW-0520">NAD</keyword>
<evidence type="ECO:0000256" key="3">
    <source>
        <dbReference type="ARBA" id="ARBA00012722"/>
    </source>
</evidence>
<keyword evidence="8" id="KW-0862">Zinc</keyword>
<dbReference type="GO" id="GO:0005829">
    <property type="term" value="C:cytosol"/>
    <property type="evidence" value="ECO:0007669"/>
    <property type="project" value="TreeGrafter"/>
</dbReference>
<dbReference type="InterPro" id="IPR003583">
    <property type="entry name" value="Hlx-hairpin-Hlx_DNA-bd_motif"/>
</dbReference>
<dbReference type="InterPro" id="IPR013840">
    <property type="entry name" value="DNAligase_N"/>
</dbReference>
<dbReference type="Gene3D" id="1.10.150.20">
    <property type="entry name" value="5' to 3' exonuclease, C-terminal subdomain"/>
    <property type="match status" value="2"/>
</dbReference>
<dbReference type="NCBIfam" id="TIGR00575">
    <property type="entry name" value="dnlj"/>
    <property type="match status" value="1"/>
</dbReference>
<dbReference type="SMART" id="SM00278">
    <property type="entry name" value="HhH1"/>
    <property type="match status" value="3"/>
</dbReference>
<keyword evidence="9" id="KW-0460">Magnesium</keyword>
<dbReference type="FunFam" id="3.30.470.30:FF:000001">
    <property type="entry name" value="DNA ligase"/>
    <property type="match status" value="1"/>
</dbReference>
<dbReference type="InterPro" id="IPR018239">
    <property type="entry name" value="DNA_ligase_AS"/>
</dbReference>
<evidence type="ECO:0000313" key="14">
    <source>
        <dbReference type="EMBL" id="VFU14802.1"/>
    </source>
</evidence>
<dbReference type="Gene3D" id="3.30.470.30">
    <property type="entry name" value="DNA ligase/mRNA capping enzyme"/>
    <property type="match status" value="1"/>
</dbReference>
<protein>
    <recommendedName>
        <fullName evidence="3">DNA ligase (NAD(+))</fullName>
        <ecNumber evidence="3">6.5.1.2</ecNumber>
    </recommendedName>
</protein>
<dbReference type="EC" id="6.5.1.2" evidence="3"/>
<dbReference type="SMART" id="SM00292">
    <property type="entry name" value="BRCT"/>
    <property type="match status" value="1"/>
</dbReference>
<gene>
    <name evidence="14" type="primary">ligA</name>
    <name evidence="14" type="ORF">SCFA_320002</name>
</gene>
<keyword evidence="4 14" id="KW-0436">Ligase</keyword>
<dbReference type="PANTHER" id="PTHR23389:SF9">
    <property type="entry name" value="DNA LIGASE"/>
    <property type="match status" value="1"/>
</dbReference>
<dbReference type="InterPro" id="IPR013839">
    <property type="entry name" value="DNAligase_adenylation"/>
</dbReference>
<dbReference type="InterPro" id="IPR012340">
    <property type="entry name" value="NA-bd_OB-fold"/>
</dbReference>
<dbReference type="InterPro" id="IPR010994">
    <property type="entry name" value="RuvA_2-like"/>
</dbReference>
<evidence type="ECO:0000256" key="1">
    <source>
        <dbReference type="ARBA" id="ARBA00001946"/>
    </source>
</evidence>
<dbReference type="Gene3D" id="2.40.50.140">
    <property type="entry name" value="Nucleic acid-binding proteins"/>
    <property type="match status" value="1"/>
</dbReference>
<dbReference type="SUPFAM" id="SSF52113">
    <property type="entry name" value="BRCT domain"/>
    <property type="match status" value="1"/>
</dbReference>
<evidence type="ECO:0000256" key="12">
    <source>
        <dbReference type="ARBA" id="ARBA00034005"/>
    </source>
</evidence>
<evidence type="ECO:0000256" key="2">
    <source>
        <dbReference type="ARBA" id="ARBA00004067"/>
    </source>
</evidence>
<dbReference type="InterPro" id="IPR001679">
    <property type="entry name" value="DNA_ligase"/>
</dbReference>
<dbReference type="FunFam" id="2.40.50.140:FF:000012">
    <property type="entry name" value="DNA ligase"/>
    <property type="match status" value="1"/>
</dbReference>
<dbReference type="InterPro" id="IPR004150">
    <property type="entry name" value="NAD_DNA_ligase_OB"/>
</dbReference>
<accession>A0A485M0B4</accession>
<feature type="domain" description="BRCT" evidence="13">
    <location>
        <begin position="600"/>
        <end position="679"/>
    </location>
</feature>
<evidence type="ECO:0000256" key="4">
    <source>
        <dbReference type="ARBA" id="ARBA00022598"/>
    </source>
</evidence>
<evidence type="ECO:0000256" key="11">
    <source>
        <dbReference type="ARBA" id="ARBA00023204"/>
    </source>
</evidence>
<dbReference type="PANTHER" id="PTHR23389">
    <property type="entry name" value="CHROMOSOME TRANSMISSION FIDELITY FACTOR 18"/>
    <property type="match status" value="1"/>
</dbReference>
<dbReference type="PROSITE" id="PS01056">
    <property type="entry name" value="DNA_LIGASE_N2"/>
    <property type="match status" value="1"/>
</dbReference>
<dbReference type="InterPro" id="IPR033136">
    <property type="entry name" value="DNA_ligase_CS"/>
</dbReference>
<dbReference type="Pfam" id="PF03119">
    <property type="entry name" value="DNA_ligase_ZBD"/>
    <property type="match status" value="1"/>
</dbReference>
<dbReference type="InterPro" id="IPR004149">
    <property type="entry name" value="Znf_DNAligase_C4"/>
</dbReference>
<evidence type="ECO:0000256" key="8">
    <source>
        <dbReference type="ARBA" id="ARBA00022833"/>
    </source>
</evidence>
<dbReference type="InterPro" id="IPR041663">
    <property type="entry name" value="DisA/LigA_HHH"/>
</dbReference>
<dbReference type="Pfam" id="PF01653">
    <property type="entry name" value="DNA_ligase_aden"/>
    <property type="match status" value="1"/>
</dbReference>
<dbReference type="SUPFAM" id="SSF50249">
    <property type="entry name" value="Nucleic acid-binding proteins"/>
    <property type="match status" value="1"/>
</dbReference>
<dbReference type="InterPro" id="IPR036420">
    <property type="entry name" value="BRCT_dom_sf"/>
</dbReference>
<dbReference type="PIRSF" id="PIRSF001604">
    <property type="entry name" value="LigA"/>
    <property type="match status" value="1"/>
</dbReference>
<dbReference type="PROSITE" id="PS01055">
    <property type="entry name" value="DNA_LIGASE_N1"/>
    <property type="match status" value="1"/>
</dbReference>
<dbReference type="Pfam" id="PF03120">
    <property type="entry name" value="OB_DNA_ligase"/>
    <property type="match status" value="1"/>
</dbReference>
<dbReference type="InterPro" id="IPR001357">
    <property type="entry name" value="BRCT_dom"/>
</dbReference>
<dbReference type="SUPFAM" id="SSF47781">
    <property type="entry name" value="RuvA domain 2-like"/>
    <property type="match status" value="1"/>
</dbReference>
<name>A0A485M0B4_9ZZZZ</name>
<sequence>MSKESMKQDVESRIKDLRKQIDYHNYRYYVLDSPEISDFAYDQLMRELMRLEAENPELVTPDSPSQRVGAAPASSFPPMVHRVPLLSIDNAMDTEELRAFHQRVVKLAEREDIAYCCEPKFDGLAVELVYENGVFTRGGTRGDGYTGEDVTGNLRTIKSIPLRLITNDPPGLLEVRGEVVFYKSAFADLNRERSERGEPLFANPRNAAAGSLRQLDPRITASRALVFFSYGIVDAVSVGLGSQYETLKRLSSLGFKVNPDVRLCRGIDEVINFCLFMQEKRESLPYEIDGVVIKVNEIDIQRVLGIKARSPRWAVAYKFPPNQETTTLRKIEVQVGRTGVLTPVAMLDPVKIGGVTVSRATLHNADEIKRKDVREGDTVIVQRAGDVIPEIVAPVVSRRTGNEREFVMPDTCPVCGSGVVRDSAGNNGAGGVMYRCVNMACPAILKEQIYHFASKDALDIDGLGRKIIQQLVDKGMVRDVSDLYALTRDDLMQLEGFAELSTSNLLKSIQKSKQTTLRRFLYGLGVPHTGQVAARDLADHFGSLERIMEADKEELQAIRGIGKEMAQAISGFFSNERNRTIIRKLEQRGVKILQQQPSEPESASLAGAKFCFTGTLKSMTRSEAKKAVEERGGQVVSAVSSQLDFLVAGDDPGSKLDKATSLGIRILGEDEFMKMIKEE</sequence>
<keyword evidence="11" id="KW-0234">DNA repair</keyword>
<dbReference type="FunFam" id="1.10.150.20:FF:000007">
    <property type="entry name" value="DNA ligase"/>
    <property type="match status" value="1"/>
</dbReference>
<dbReference type="PROSITE" id="PS50172">
    <property type="entry name" value="BRCT"/>
    <property type="match status" value="1"/>
</dbReference>
<dbReference type="GO" id="GO:0046872">
    <property type="term" value="F:metal ion binding"/>
    <property type="evidence" value="ECO:0007669"/>
    <property type="project" value="UniProtKB-KW"/>
</dbReference>
<dbReference type="AlphaFoldDB" id="A0A485M0B4"/>
<dbReference type="HAMAP" id="MF_01588">
    <property type="entry name" value="DNA_ligase_A"/>
    <property type="match status" value="1"/>
</dbReference>
<dbReference type="GO" id="GO:0003677">
    <property type="term" value="F:DNA binding"/>
    <property type="evidence" value="ECO:0007669"/>
    <property type="project" value="InterPro"/>
</dbReference>
<dbReference type="Gene3D" id="1.10.287.610">
    <property type="entry name" value="Helix hairpin bin"/>
    <property type="match status" value="1"/>
</dbReference>
<evidence type="ECO:0000259" key="13">
    <source>
        <dbReference type="PROSITE" id="PS50172"/>
    </source>
</evidence>
<evidence type="ECO:0000256" key="9">
    <source>
        <dbReference type="ARBA" id="ARBA00022842"/>
    </source>
</evidence>
<keyword evidence="5" id="KW-0235">DNA replication</keyword>
<dbReference type="SMART" id="SM00532">
    <property type="entry name" value="LIGANc"/>
    <property type="match status" value="1"/>
</dbReference>
<dbReference type="SUPFAM" id="SSF56091">
    <property type="entry name" value="DNA ligase/mRNA capping enzyme, catalytic domain"/>
    <property type="match status" value="1"/>
</dbReference>
<dbReference type="FunFam" id="1.10.150.20:FF:000006">
    <property type="entry name" value="DNA ligase"/>
    <property type="match status" value="1"/>
</dbReference>
<keyword evidence="6" id="KW-0479">Metal-binding</keyword>
<dbReference type="NCBIfam" id="NF005932">
    <property type="entry name" value="PRK07956.1"/>
    <property type="match status" value="1"/>
</dbReference>
<organism evidence="14">
    <name type="scientific">anaerobic digester metagenome</name>
    <dbReference type="NCBI Taxonomy" id="1263854"/>
    <lineage>
        <taxon>unclassified sequences</taxon>
        <taxon>metagenomes</taxon>
        <taxon>ecological metagenomes</taxon>
    </lineage>
</organism>
<dbReference type="Gene3D" id="3.40.50.10190">
    <property type="entry name" value="BRCT domain"/>
    <property type="match status" value="1"/>
</dbReference>
<dbReference type="CDD" id="cd17748">
    <property type="entry name" value="BRCT_DNA_ligase_like"/>
    <property type="match status" value="1"/>
</dbReference>
<evidence type="ECO:0000256" key="7">
    <source>
        <dbReference type="ARBA" id="ARBA00022763"/>
    </source>
</evidence>
<proteinExistence type="inferred from homology"/>
<dbReference type="Pfam" id="PF14520">
    <property type="entry name" value="HHH_5"/>
    <property type="match status" value="1"/>
</dbReference>
<dbReference type="FunFam" id="1.10.287.610:FF:000002">
    <property type="entry name" value="DNA ligase"/>
    <property type="match status" value="1"/>
</dbReference>
<dbReference type="GO" id="GO:0006281">
    <property type="term" value="P:DNA repair"/>
    <property type="evidence" value="ECO:0007669"/>
    <property type="project" value="UniProtKB-KW"/>
</dbReference>
<reference evidence="14" key="1">
    <citation type="submission" date="2019-03" db="EMBL/GenBank/DDBJ databases">
        <authorList>
            <person name="Hao L."/>
        </authorList>
    </citation>
    <scope>NUCLEOTIDE SEQUENCE</scope>
</reference>
<dbReference type="Pfam" id="PF12826">
    <property type="entry name" value="HHH_2"/>
    <property type="match status" value="1"/>
</dbReference>
<comment type="function">
    <text evidence="2">DNA ligase that catalyzes the formation of phosphodiester linkages between 5'-phosphoryl and 3'-hydroxyl groups in double-stranded DNA using NAD as a coenzyme and as the energy source for the reaction. It is essential for DNA replication and repair of damaged DNA.</text>
</comment>